<keyword evidence="3" id="KW-1185">Reference proteome</keyword>
<gene>
    <name evidence="2" type="ORF">RRG08_028182</name>
</gene>
<evidence type="ECO:0000256" key="1">
    <source>
        <dbReference type="SAM" id="MobiDB-lite"/>
    </source>
</evidence>
<protein>
    <submittedName>
        <fullName evidence="2">Uncharacterized protein</fullName>
    </submittedName>
</protein>
<accession>A0AAE1B7T0</accession>
<name>A0AAE1B7T0_9GAST</name>
<dbReference type="Proteomes" id="UP001283361">
    <property type="component" value="Unassembled WGS sequence"/>
</dbReference>
<comment type="caution">
    <text evidence="2">The sequence shown here is derived from an EMBL/GenBank/DDBJ whole genome shotgun (WGS) entry which is preliminary data.</text>
</comment>
<dbReference type="AlphaFoldDB" id="A0AAE1B7T0"/>
<organism evidence="2 3">
    <name type="scientific">Elysia crispata</name>
    <name type="common">lettuce slug</name>
    <dbReference type="NCBI Taxonomy" id="231223"/>
    <lineage>
        <taxon>Eukaryota</taxon>
        <taxon>Metazoa</taxon>
        <taxon>Spiralia</taxon>
        <taxon>Lophotrochozoa</taxon>
        <taxon>Mollusca</taxon>
        <taxon>Gastropoda</taxon>
        <taxon>Heterobranchia</taxon>
        <taxon>Euthyneura</taxon>
        <taxon>Panpulmonata</taxon>
        <taxon>Sacoglossa</taxon>
        <taxon>Placobranchoidea</taxon>
        <taxon>Plakobranchidae</taxon>
        <taxon>Elysia</taxon>
    </lineage>
</organism>
<evidence type="ECO:0000313" key="3">
    <source>
        <dbReference type="Proteomes" id="UP001283361"/>
    </source>
</evidence>
<feature type="region of interest" description="Disordered" evidence="1">
    <location>
        <begin position="77"/>
        <end position="98"/>
    </location>
</feature>
<reference evidence="2" key="1">
    <citation type="journal article" date="2023" name="G3 (Bethesda)">
        <title>A reference genome for the long-term kleptoplast-retaining sea slug Elysia crispata morphotype clarki.</title>
        <authorList>
            <person name="Eastman K.E."/>
            <person name="Pendleton A.L."/>
            <person name="Shaikh M.A."/>
            <person name="Suttiyut T."/>
            <person name="Ogas R."/>
            <person name="Tomko P."/>
            <person name="Gavelis G."/>
            <person name="Widhalm J.R."/>
            <person name="Wisecaver J.H."/>
        </authorList>
    </citation>
    <scope>NUCLEOTIDE SEQUENCE</scope>
    <source>
        <strain evidence="2">ECLA1</strain>
    </source>
</reference>
<proteinExistence type="predicted"/>
<dbReference type="EMBL" id="JAWDGP010000361">
    <property type="protein sequence ID" value="KAK3801172.1"/>
    <property type="molecule type" value="Genomic_DNA"/>
</dbReference>
<sequence>MGVSQNSKLHPGVIDDAVSTEIPDEDRVPELYEIVSSHNITVHSLCGLLNSSVPCIKHGYHLKNFPKRFLENTEMGTDSFPKYKRRDAQSGSNTGVKKAARKEVTIDKSWIVPLSPWLLQQLNVM</sequence>
<evidence type="ECO:0000313" key="2">
    <source>
        <dbReference type="EMBL" id="KAK3801172.1"/>
    </source>
</evidence>